<organism evidence="2 3">
    <name type="scientific">Xenotaenia resolanae</name>
    <dbReference type="NCBI Taxonomy" id="208358"/>
    <lineage>
        <taxon>Eukaryota</taxon>
        <taxon>Metazoa</taxon>
        <taxon>Chordata</taxon>
        <taxon>Craniata</taxon>
        <taxon>Vertebrata</taxon>
        <taxon>Euteleostomi</taxon>
        <taxon>Actinopterygii</taxon>
        <taxon>Neopterygii</taxon>
        <taxon>Teleostei</taxon>
        <taxon>Neoteleostei</taxon>
        <taxon>Acanthomorphata</taxon>
        <taxon>Ovalentaria</taxon>
        <taxon>Atherinomorphae</taxon>
        <taxon>Cyprinodontiformes</taxon>
        <taxon>Goodeidae</taxon>
        <taxon>Xenotaenia</taxon>
    </lineage>
</organism>
<dbReference type="EMBL" id="JAHRIM010030279">
    <property type="protein sequence ID" value="MEQ2264460.1"/>
    <property type="molecule type" value="Genomic_DNA"/>
</dbReference>
<name>A0ABV0W4J4_9TELE</name>
<evidence type="ECO:0000256" key="1">
    <source>
        <dbReference type="ARBA" id="ARBA00010097"/>
    </source>
</evidence>
<dbReference type="InterPro" id="IPR051571">
    <property type="entry name" value="N-CoR_corepressor"/>
</dbReference>
<proteinExistence type="inferred from homology"/>
<protein>
    <submittedName>
        <fullName evidence="2">Uncharacterized protein</fullName>
    </submittedName>
</protein>
<accession>A0ABV0W4J4</accession>
<sequence>MLTEGRFPPSVVVLTPSGAESVWSQKGLLPQLLPFCPLFSSRSDSRSPGSVSYLPAFFTKLESTSPMVKSKKQEIFRKLNSTSGVGDSEVGKWVLSYLLLLT</sequence>
<comment type="similarity">
    <text evidence="1">Belongs to the N-CoR nuclear receptor corepressors family.</text>
</comment>
<reference evidence="2 3" key="1">
    <citation type="submission" date="2021-06" db="EMBL/GenBank/DDBJ databases">
        <authorList>
            <person name="Palmer J.M."/>
        </authorList>
    </citation>
    <scope>NUCLEOTIDE SEQUENCE [LARGE SCALE GENOMIC DNA]</scope>
    <source>
        <strain evidence="2 3">XR_2019</strain>
        <tissue evidence="2">Muscle</tissue>
    </source>
</reference>
<evidence type="ECO:0000313" key="2">
    <source>
        <dbReference type="EMBL" id="MEQ2264460.1"/>
    </source>
</evidence>
<keyword evidence="3" id="KW-1185">Reference proteome</keyword>
<dbReference type="PANTHER" id="PTHR13992:SF5">
    <property type="entry name" value="NUCLEAR RECEPTOR COREPRESSOR 1"/>
    <property type="match status" value="1"/>
</dbReference>
<dbReference type="PANTHER" id="PTHR13992">
    <property type="entry name" value="NUCLEAR RECEPTOR CO-REPRESSOR RELATED NCOR"/>
    <property type="match status" value="1"/>
</dbReference>
<dbReference type="Proteomes" id="UP001444071">
    <property type="component" value="Unassembled WGS sequence"/>
</dbReference>
<comment type="caution">
    <text evidence="2">The sequence shown here is derived from an EMBL/GenBank/DDBJ whole genome shotgun (WGS) entry which is preliminary data.</text>
</comment>
<gene>
    <name evidence="2" type="ORF">XENORESO_008264</name>
</gene>
<evidence type="ECO:0000313" key="3">
    <source>
        <dbReference type="Proteomes" id="UP001444071"/>
    </source>
</evidence>